<evidence type="ECO:0008006" key="3">
    <source>
        <dbReference type="Google" id="ProtNLM"/>
    </source>
</evidence>
<keyword evidence="2" id="KW-1185">Reference proteome</keyword>
<evidence type="ECO:0000313" key="2">
    <source>
        <dbReference type="Proteomes" id="UP000239710"/>
    </source>
</evidence>
<comment type="caution">
    <text evidence="1">The sequence shown here is derived from an EMBL/GenBank/DDBJ whole genome shotgun (WGS) entry which is preliminary data.</text>
</comment>
<evidence type="ECO:0000313" key="1">
    <source>
        <dbReference type="EMBL" id="PPV00927.1"/>
    </source>
</evidence>
<proteinExistence type="predicted"/>
<organism evidence="1 2">
    <name type="scientific">Xanthomonas bromi</name>
    <dbReference type="NCBI Taxonomy" id="56449"/>
    <lineage>
        <taxon>Bacteria</taxon>
        <taxon>Pseudomonadati</taxon>
        <taxon>Pseudomonadota</taxon>
        <taxon>Gammaproteobacteria</taxon>
        <taxon>Lysobacterales</taxon>
        <taxon>Lysobacteraceae</taxon>
        <taxon>Xanthomonas</taxon>
    </lineage>
</organism>
<gene>
    <name evidence="1" type="ORF">XbrCFBP1976_22020</name>
</gene>
<reference evidence="1 2" key="1">
    <citation type="submission" date="2016-08" db="EMBL/GenBank/DDBJ databases">
        <title>Evolution of the type three secretion system and type three effector repertoires in Xanthomonas.</title>
        <authorList>
            <person name="Merda D."/>
            <person name="Briand M."/>
            <person name="Bosis E."/>
            <person name="Rousseau C."/>
            <person name="Portier P."/>
            <person name="Jacques M.-A."/>
            <person name="Fischer-Le Saux M."/>
        </authorList>
    </citation>
    <scope>NUCLEOTIDE SEQUENCE [LARGE SCALE GENOMIC DNA]</scope>
    <source>
        <strain evidence="1 2">CFBP1976</strain>
    </source>
</reference>
<dbReference type="EMBL" id="MDCE01000180">
    <property type="protein sequence ID" value="PPV00927.1"/>
    <property type="molecule type" value="Genomic_DNA"/>
</dbReference>
<accession>A0ABX5BM65</accession>
<sequence>MLGYRRPRYFDELLASIRLHLQQQCVLGHDAFRAMVEAKTRRFASVRPAHRPRRPTAVE</sequence>
<name>A0ABX5BM65_9XANT</name>
<protein>
    <recommendedName>
        <fullName evidence="3">Transposase</fullName>
    </recommendedName>
</protein>
<dbReference type="Proteomes" id="UP000239710">
    <property type="component" value="Unassembled WGS sequence"/>
</dbReference>